<reference evidence="2" key="1">
    <citation type="submission" date="2016-11" db="UniProtKB">
        <authorList>
            <consortium name="WormBaseParasite"/>
        </authorList>
    </citation>
    <scope>IDENTIFICATION</scope>
    <source>
        <strain evidence="2">KR3021</strain>
    </source>
</reference>
<name>A0AC35UE37_9BILA</name>
<evidence type="ECO:0000313" key="2">
    <source>
        <dbReference type="WBParaSite" id="RSKR_0001052400.1"/>
    </source>
</evidence>
<accession>A0AC35UE37</accession>
<organism evidence="1 2">
    <name type="scientific">Rhabditophanes sp. KR3021</name>
    <dbReference type="NCBI Taxonomy" id="114890"/>
    <lineage>
        <taxon>Eukaryota</taxon>
        <taxon>Metazoa</taxon>
        <taxon>Ecdysozoa</taxon>
        <taxon>Nematoda</taxon>
        <taxon>Chromadorea</taxon>
        <taxon>Rhabditida</taxon>
        <taxon>Tylenchina</taxon>
        <taxon>Panagrolaimomorpha</taxon>
        <taxon>Strongyloidoidea</taxon>
        <taxon>Alloionematidae</taxon>
        <taxon>Rhabditophanes</taxon>
    </lineage>
</organism>
<evidence type="ECO:0000313" key="1">
    <source>
        <dbReference type="Proteomes" id="UP000095286"/>
    </source>
</evidence>
<protein>
    <submittedName>
        <fullName evidence="2">Galectin</fullName>
    </submittedName>
</protein>
<sequence length="325" mass="36989">MSLNEIINPAVPLLTLIPDMGTLKDGSVIEIRGKIDESSDDERVQIDLCSGLIVNGNKTDDKALHFNIRFDKKKLFSSADTDIVVNSCINNHWGKENRLKNCFVVGKPFFIIFNVKAKHYEIMIDGEHRLNFEHRLAPSVVQALFISGKVKINSVHFKNIQVDNKVDGQIQLDDATLQPFEPVSKPKMPFYYNLDNKRSILNKELFITLSPKMNNSNMFSIDLMSGEVHIFHCRVDLPHENFEGAIVRNNTFDGTWQVEERNIPFFPFKKGATNDVKISMKETSITLQVDGAHLANFFFRNNQNLNGVDTIVMKGDVVVNKFCVR</sequence>
<proteinExistence type="predicted"/>
<dbReference type="WBParaSite" id="RSKR_0001052400.1">
    <property type="protein sequence ID" value="RSKR_0001052400.1"/>
    <property type="gene ID" value="RSKR_0001052400"/>
</dbReference>
<dbReference type="Proteomes" id="UP000095286">
    <property type="component" value="Unplaced"/>
</dbReference>